<evidence type="ECO:0000256" key="4">
    <source>
        <dbReference type="ARBA" id="ARBA00022603"/>
    </source>
</evidence>
<dbReference type="InterPro" id="IPR046341">
    <property type="entry name" value="SET_dom_sf"/>
</dbReference>
<keyword evidence="7" id="KW-0539">Nucleus</keyword>
<dbReference type="InterPro" id="IPR001214">
    <property type="entry name" value="SET_dom"/>
</dbReference>
<dbReference type="Pfam" id="PF00856">
    <property type="entry name" value="SET"/>
    <property type="match status" value="1"/>
</dbReference>
<proteinExistence type="predicted"/>
<sequence length="469" mass="51813">MVKAKLTKAAEAKAKIQKATVSKVTKSKAEASKANLSKYTVSKTKIPKETHFEAWNEDRTLVEPVIAKPPVKITEYRLHVGDRWVTTELAQTTPEPAVKKTAALSSKKSKEAESEKSKKAKEPICSKKGKGKKQDESEDEAEAEPDLVDLGWKRFTIPPTSAREVMYVQDPDATCFQCKRAGDVKTKCGEPCYQAFRKQLLGERVIEIKQGAFGYGAYTRPDAKTIRKYRYIDEYIGELRPATVSQGSRYFCAIDGICQVDAGEYGNWTRFINSSCDPNLEAKTGYAGKRKFVVFRAIKDVKPGSELTFHYGSDYFGPFGIRCSCGAEPDPHSPFEMAKPKPGRKRKGDAVAGAVDLSVDAAEAEEEGAKSWKKAAKGKQTKSAIKTAPSTKKRGGLKNGQLEEGKTAVEPPKKRRRPSKKDASGGEAAVGIDSLKRKRGRPKKVEQDDVPHDDDDVERPNKRGRTSRN</sequence>
<feature type="region of interest" description="Disordered" evidence="8">
    <location>
        <begin position="367"/>
        <end position="469"/>
    </location>
</feature>
<dbReference type="GO" id="GO:0005634">
    <property type="term" value="C:nucleus"/>
    <property type="evidence" value="ECO:0007669"/>
    <property type="project" value="UniProtKB-SubCell"/>
</dbReference>
<reference evidence="10" key="1">
    <citation type="journal article" date="2020" name="Stud. Mycol.">
        <title>101 Dothideomycetes genomes: a test case for predicting lifestyles and emergence of pathogens.</title>
        <authorList>
            <person name="Haridas S."/>
            <person name="Albert R."/>
            <person name="Binder M."/>
            <person name="Bloem J."/>
            <person name="Labutti K."/>
            <person name="Salamov A."/>
            <person name="Andreopoulos B."/>
            <person name="Baker S."/>
            <person name="Barry K."/>
            <person name="Bills G."/>
            <person name="Bluhm B."/>
            <person name="Cannon C."/>
            <person name="Castanera R."/>
            <person name="Culley D."/>
            <person name="Daum C."/>
            <person name="Ezra D."/>
            <person name="Gonzalez J."/>
            <person name="Henrissat B."/>
            <person name="Kuo A."/>
            <person name="Liang C."/>
            <person name="Lipzen A."/>
            <person name="Lutzoni F."/>
            <person name="Magnuson J."/>
            <person name="Mondo S."/>
            <person name="Nolan M."/>
            <person name="Ohm R."/>
            <person name="Pangilinan J."/>
            <person name="Park H.-J."/>
            <person name="Ramirez L."/>
            <person name="Alfaro M."/>
            <person name="Sun H."/>
            <person name="Tritt A."/>
            <person name="Yoshinaga Y."/>
            <person name="Zwiers L.-H."/>
            <person name="Turgeon B."/>
            <person name="Goodwin S."/>
            <person name="Spatafora J."/>
            <person name="Crous P."/>
            <person name="Grigoriev I."/>
        </authorList>
    </citation>
    <scope>NUCLEOTIDE SEQUENCE</scope>
    <source>
        <strain evidence="10">CBS 116005</strain>
    </source>
</reference>
<comment type="subcellular location">
    <subcellularLocation>
        <location evidence="2">Chromosome</location>
    </subcellularLocation>
    <subcellularLocation>
        <location evidence="1">Nucleus</location>
    </subcellularLocation>
</comment>
<evidence type="ECO:0000256" key="6">
    <source>
        <dbReference type="ARBA" id="ARBA00022691"/>
    </source>
</evidence>
<feature type="region of interest" description="Disordered" evidence="8">
    <location>
        <begin position="94"/>
        <end position="144"/>
    </location>
</feature>
<protein>
    <submittedName>
        <fullName evidence="10">SET domain-containing protein</fullName>
    </submittedName>
</protein>
<gene>
    <name evidence="10" type="ORF">EJ03DRAFT_350398</name>
</gene>
<keyword evidence="11" id="KW-1185">Reference proteome</keyword>
<dbReference type="Proteomes" id="UP000799436">
    <property type="component" value="Unassembled WGS sequence"/>
</dbReference>
<dbReference type="GO" id="GO:0008168">
    <property type="term" value="F:methyltransferase activity"/>
    <property type="evidence" value="ECO:0007669"/>
    <property type="project" value="UniProtKB-KW"/>
</dbReference>
<dbReference type="GO" id="GO:0005694">
    <property type="term" value="C:chromosome"/>
    <property type="evidence" value="ECO:0007669"/>
    <property type="project" value="UniProtKB-SubCell"/>
</dbReference>
<feature type="compositionally biased region" description="Basic and acidic residues" evidence="8">
    <location>
        <begin position="108"/>
        <end position="125"/>
    </location>
</feature>
<evidence type="ECO:0000256" key="2">
    <source>
        <dbReference type="ARBA" id="ARBA00004286"/>
    </source>
</evidence>
<dbReference type="GO" id="GO:0032259">
    <property type="term" value="P:methylation"/>
    <property type="evidence" value="ECO:0007669"/>
    <property type="project" value="UniProtKB-KW"/>
</dbReference>
<dbReference type="PANTHER" id="PTHR22884">
    <property type="entry name" value="SET DOMAIN PROTEINS"/>
    <property type="match status" value="1"/>
</dbReference>
<keyword evidence="5" id="KW-0808">Transferase</keyword>
<dbReference type="EMBL" id="ML995825">
    <property type="protein sequence ID" value="KAF2770564.1"/>
    <property type="molecule type" value="Genomic_DNA"/>
</dbReference>
<evidence type="ECO:0000259" key="9">
    <source>
        <dbReference type="PROSITE" id="PS50280"/>
    </source>
</evidence>
<evidence type="ECO:0000313" key="11">
    <source>
        <dbReference type="Proteomes" id="UP000799436"/>
    </source>
</evidence>
<keyword evidence="4" id="KW-0489">Methyltransferase</keyword>
<dbReference type="SMART" id="SM00317">
    <property type="entry name" value="SET"/>
    <property type="match status" value="1"/>
</dbReference>
<evidence type="ECO:0000256" key="8">
    <source>
        <dbReference type="SAM" id="MobiDB-lite"/>
    </source>
</evidence>
<dbReference type="Gene3D" id="2.170.270.10">
    <property type="entry name" value="SET domain"/>
    <property type="match status" value="1"/>
</dbReference>
<evidence type="ECO:0000256" key="5">
    <source>
        <dbReference type="ARBA" id="ARBA00022679"/>
    </source>
</evidence>
<evidence type="ECO:0000256" key="7">
    <source>
        <dbReference type="ARBA" id="ARBA00023242"/>
    </source>
</evidence>
<evidence type="ECO:0000256" key="3">
    <source>
        <dbReference type="ARBA" id="ARBA00022454"/>
    </source>
</evidence>
<dbReference type="InterPro" id="IPR050777">
    <property type="entry name" value="SET2_Histone-Lys_MeTrsfase"/>
</dbReference>
<evidence type="ECO:0000256" key="1">
    <source>
        <dbReference type="ARBA" id="ARBA00004123"/>
    </source>
</evidence>
<dbReference type="AlphaFoldDB" id="A0A6G1LEH2"/>
<name>A0A6G1LEH2_9PEZI</name>
<dbReference type="OrthoDB" id="308383at2759"/>
<keyword evidence="6" id="KW-0949">S-adenosyl-L-methionine</keyword>
<keyword evidence="3" id="KW-0158">Chromosome</keyword>
<evidence type="ECO:0000313" key="10">
    <source>
        <dbReference type="EMBL" id="KAF2770564.1"/>
    </source>
</evidence>
<dbReference type="SUPFAM" id="SSF82199">
    <property type="entry name" value="SET domain"/>
    <property type="match status" value="1"/>
</dbReference>
<feature type="compositionally biased region" description="Basic residues" evidence="8">
    <location>
        <begin position="371"/>
        <end position="380"/>
    </location>
</feature>
<organism evidence="10 11">
    <name type="scientific">Teratosphaeria nubilosa</name>
    <dbReference type="NCBI Taxonomy" id="161662"/>
    <lineage>
        <taxon>Eukaryota</taxon>
        <taxon>Fungi</taxon>
        <taxon>Dikarya</taxon>
        <taxon>Ascomycota</taxon>
        <taxon>Pezizomycotina</taxon>
        <taxon>Dothideomycetes</taxon>
        <taxon>Dothideomycetidae</taxon>
        <taxon>Mycosphaerellales</taxon>
        <taxon>Teratosphaeriaceae</taxon>
        <taxon>Teratosphaeria</taxon>
    </lineage>
</organism>
<dbReference type="PROSITE" id="PS50280">
    <property type="entry name" value="SET"/>
    <property type="match status" value="1"/>
</dbReference>
<feature type="domain" description="SET" evidence="9">
    <location>
        <begin position="102"/>
        <end position="312"/>
    </location>
</feature>
<accession>A0A6G1LEH2</accession>